<dbReference type="InterPro" id="IPR023614">
    <property type="entry name" value="Porin_dom_sf"/>
</dbReference>
<dbReference type="Gene3D" id="2.40.160.10">
    <property type="entry name" value="Porin"/>
    <property type="match status" value="1"/>
</dbReference>
<comment type="caution">
    <text evidence="3">The sequence shown here is derived from an EMBL/GenBank/DDBJ whole genome shotgun (WGS) entry which is preliminary data.</text>
</comment>
<evidence type="ECO:0000256" key="2">
    <source>
        <dbReference type="SAM" id="SignalP"/>
    </source>
</evidence>
<accession>A0A933IC86</accession>
<name>A0A933IC86_UNCT6</name>
<organism evidence="3 4">
    <name type="scientific">candidate division TA06 bacterium</name>
    <dbReference type="NCBI Taxonomy" id="2250710"/>
    <lineage>
        <taxon>Bacteria</taxon>
        <taxon>Bacteria division TA06</taxon>
    </lineage>
</organism>
<reference evidence="3" key="1">
    <citation type="submission" date="2020-07" db="EMBL/GenBank/DDBJ databases">
        <title>Huge and variable diversity of episymbiotic CPR bacteria and DPANN archaea in groundwater ecosystems.</title>
        <authorList>
            <person name="He C.Y."/>
            <person name="Keren R."/>
            <person name="Whittaker M."/>
            <person name="Farag I.F."/>
            <person name="Doudna J."/>
            <person name="Cate J.H.D."/>
            <person name="Banfield J.F."/>
        </authorList>
    </citation>
    <scope>NUCLEOTIDE SEQUENCE</scope>
    <source>
        <strain evidence="3">NC_groundwater_1520_Pr4_B-0.1um_53_5</strain>
    </source>
</reference>
<evidence type="ECO:0008006" key="5">
    <source>
        <dbReference type="Google" id="ProtNLM"/>
    </source>
</evidence>
<evidence type="ECO:0000256" key="1">
    <source>
        <dbReference type="SAM" id="Coils"/>
    </source>
</evidence>
<dbReference type="InterPro" id="IPR010870">
    <property type="entry name" value="Porin_O/P"/>
</dbReference>
<feature type="signal peptide" evidence="2">
    <location>
        <begin position="1"/>
        <end position="22"/>
    </location>
</feature>
<proteinExistence type="predicted"/>
<dbReference type="AlphaFoldDB" id="A0A933IC86"/>
<evidence type="ECO:0000313" key="3">
    <source>
        <dbReference type="EMBL" id="MBI4727634.1"/>
    </source>
</evidence>
<keyword evidence="1" id="KW-0175">Coiled coil</keyword>
<gene>
    <name evidence="3" type="ORF">HY768_10535</name>
</gene>
<dbReference type="EMBL" id="JACQXR010000142">
    <property type="protein sequence ID" value="MBI4727634.1"/>
    <property type="molecule type" value="Genomic_DNA"/>
</dbReference>
<feature type="coiled-coil region" evidence="1">
    <location>
        <begin position="41"/>
        <end position="68"/>
    </location>
</feature>
<keyword evidence="2" id="KW-0732">Signal</keyword>
<evidence type="ECO:0000313" key="4">
    <source>
        <dbReference type="Proteomes" id="UP000736328"/>
    </source>
</evidence>
<dbReference type="SUPFAM" id="SSF56935">
    <property type="entry name" value="Porins"/>
    <property type="match status" value="1"/>
</dbReference>
<protein>
    <recommendedName>
        <fullName evidence="5">DUF3373 family protein</fullName>
    </recommendedName>
</protein>
<feature type="chain" id="PRO_5037956605" description="DUF3373 family protein" evidence="2">
    <location>
        <begin position="23"/>
        <end position="477"/>
    </location>
</feature>
<sequence length="477" mass="52775">MNTVKAIIISLAIAMASPTAFAQRSRTAKPDTAAINLQLRMEVLTSQVNILSQELSAAKDQINQQEQAPIRAVEEKVSAAHDKLVGMDERMLAAEGSILGFSKLKVSGYIQNRFEYIKHVKIDTLPNAADKGADSSWFYVRRGRIKFVYTPGATSQYCIYPDFSKNTVTLKEAWVKLSEPWTPMGFNLTVGQMNWPFGVEIERSSSVRELPERSTASGKLFKGERDRGVKLSFAPLTKMGPLASLVVDLGVYNGYGIDNSTFTWNDPTKPKDFIARAKADLGVVSLTASYYDGNEKYSATSGNYYKGRLGGSLEAYYQFLPIGGTALLAEGVQGIQTGKKVLGGYVMLVQNLGDKISLAFRADTYDPNTSADTTIFGGTSDDLKYDQTSNIGAGVNYWWDDAVRFTLSADRTLYHTGMMIMDQHPKYQTYQDDKLTAQMQIKLALLRKDCKDTASPDKSMIRQQPYMTPAYLFEPGG</sequence>
<dbReference type="Pfam" id="PF07396">
    <property type="entry name" value="Porin_O_P"/>
    <property type="match status" value="1"/>
</dbReference>
<dbReference type="Proteomes" id="UP000736328">
    <property type="component" value="Unassembled WGS sequence"/>
</dbReference>